<reference evidence="3" key="1">
    <citation type="submission" date="2022-12" db="EMBL/GenBank/DDBJ databases">
        <authorList>
            <person name="Petersen C."/>
        </authorList>
    </citation>
    <scope>NUCLEOTIDE SEQUENCE</scope>
    <source>
        <strain evidence="3">IBT 35675</strain>
    </source>
</reference>
<dbReference type="AlphaFoldDB" id="A0A9W9UIR1"/>
<gene>
    <name evidence="3" type="ORF">N7541_011641</name>
</gene>
<evidence type="ECO:0000313" key="4">
    <source>
        <dbReference type="Proteomes" id="UP001148299"/>
    </source>
</evidence>
<feature type="domain" description="Pyridoxamine 5'-phosphate oxidase Alr4036 family FMN-binding" evidence="2">
    <location>
        <begin position="11"/>
        <end position="129"/>
    </location>
</feature>
<dbReference type="GO" id="GO:0010181">
    <property type="term" value="F:FMN binding"/>
    <property type="evidence" value="ECO:0007669"/>
    <property type="project" value="InterPro"/>
</dbReference>
<evidence type="ECO:0000256" key="1">
    <source>
        <dbReference type="SAM" id="MobiDB-lite"/>
    </source>
</evidence>
<reference evidence="3" key="2">
    <citation type="journal article" date="2023" name="IMA Fungus">
        <title>Comparative genomic study of the Penicillium genus elucidates a diverse pangenome and 15 lateral gene transfer events.</title>
        <authorList>
            <person name="Petersen C."/>
            <person name="Sorensen T."/>
            <person name="Nielsen M.R."/>
            <person name="Sondergaard T.E."/>
            <person name="Sorensen J.L."/>
            <person name="Fitzpatrick D.A."/>
            <person name="Frisvad J.C."/>
            <person name="Nielsen K.L."/>
        </authorList>
    </citation>
    <scope>NUCLEOTIDE SEQUENCE</scope>
    <source>
        <strain evidence="3">IBT 35675</strain>
    </source>
</reference>
<name>A0A9W9UIR1_PENBR</name>
<dbReference type="InterPro" id="IPR012349">
    <property type="entry name" value="Split_barrel_FMN-bd"/>
</dbReference>
<dbReference type="Proteomes" id="UP001148299">
    <property type="component" value="Unassembled WGS sequence"/>
</dbReference>
<comment type="caution">
    <text evidence="3">The sequence shown here is derived from an EMBL/GenBank/DDBJ whole genome shotgun (WGS) entry which is preliminary data.</text>
</comment>
<feature type="region of interest" description="Disordered" evidence="1">
    <location>
        <begin position="230"/>
        <end position="273"/>
    </location>
</feature>
<dbReference type="SUPFAM" id="SSF50475">
    <property type="entry name" value="FMN-binding split barrel"/>
    <property type="match status" value="1"/>
</dbReference>
<accession>A0A9W9UIR1</accession>
<dbReference type="PANTHER" id="PTHR28243:SF1">
    <property type="entry name" value="PYRIDOXAMINE 5'-PHOSPHATE OXIDASE ALR4036 FAMILY FMN-BINDING DOMAIN-CONTAINING PROTEIN"/>
    <property type="match status" value="1"/>
</dbReference>
<protein>
    <recommendedName>
        <fullName evidence="2">Pyridoxamine 5'-phosphate oxidase Alr4036 family FMN-binding domain-containing protein</fullName>
    </recommendedName>
</protein>
<organism evidence="3 4">
    <name type="scientific">Penicillium brevicompactum</name>
    <dbReference type="NCBI Taxonomy" id="5074"/>
    <lineage>
        <taxon>Eukaryota</taxon>
        <taxon>Fungi</taxon>
        <taxon>Dikarya</taxon>
        <taxon>Ascomycota</taxon>
        <taxon>Pezizomycotina</taxon>
        <taxon>Eurotiomycetes</taxon>
        <taxon>Eurotiomycetidae</taxon>
        <taxon>Eurotiales</taxon>
        <taxon>Aspergillaceae</taxon>
        <taxon>Penicillium</taxon>
    </lineage>
</organism>
<keyword evidence="4" id="KW-1185">Reference proteome</keyword>
<dbReference type="PANTHER" id="PTHR28243">
    <property type="entry name" value="AGL049CP"/>
    <property type="match status" value="1"/>
</dbReference>
<dbReference type="Pfam" id="PF12766">
    <property type="entry name" value="Pyridox_oxase_2"/>
    <property type="match status" value="1"/>
</dbReference>
<proteinExistence type="predicted"/>
<evidence type="ECO:0000259" key="2">
    <source>
        <dbReference type="Pfam" id="PF12766"/>
    </source>
</evidence>
<sequence length="350" mass="39385">MSLSTENSRRAPWRDLLDSHLKQTPGYEFTIATIGYDSQQRPVPRLRTCGCRGFFPELELHPKGQEAMDQQVEDGGNPSVFESDMLTFTTDTRMEKLSQLESSGNAIEAVFWLKDLMTQWRIKGTAYAIGNPQGEAAEDERHSRQVVQKALRETKNSDTSKWTWERAVTKYFANHSPVARVSDDDMVDGRPACRPCKLKKKRCTHRAVVESETEVDSELVNEVLPARRRRAPVKEDDVQAQDGSTDELSSIASDLESEKPTPKKRAKRGRPFAPIVPTSLPEIGDLPSNAMEAASALAVHRVFARELESRLQEYDVNFQASQQAHRATITSAKAVKRAVENWIEAWSSGR</sequence>
<dbReference type="EMBL" id="JAPZBR010000008">
    <property type="protein sequence ID" value="KAJ5342517.1"/>
    <property type="molecule type" value="Genomic_DNA"/>
</dbReference>
<dbReference type="InterPro" id="IPR024624">
    <property type="entry name" value="Pyridox_Oxase_Alr4036_FMN-bd"/>
</dbReference>
<evidence type="ECO:0000313" key="3">
    <source>
        <dbReference type="EMBL" id="KAJ5342517.1"/>
    </source>
</evidence>
<feature type="compositionally biased region" description="Polar residues" evidence="1">
    <location>
        <begin position="241"/>
        <end position="252"/>
    </location>
</feature>
<dbReference type="Gene3D" id="2.30.110.10">
    <property type="entry name" value="Electron Transport, Fmn-binding Protein, Chain A"/>
    <property type="match status" value="1"/>
</dbReference>